<reference evidence="1" key="1">
    <citation type="journal article" date="2014" name="Int. J. Syst. Evol. Microbiol.">
        <title>Complete genome sequence of Corynebacterium casei LMG S-19264T (=DSM 44701T), isolated from a smear-ripened cheese.</title>
        <authorList>
            <consortium name="US DOE Joint Genome Institute (JGI-PGF)"/>
            <person name="Walter F."/>
            <person name="Albersmeier A."/>
            <person name="Kalinowski J."/>
            <person name="Ruckert C."/>
        </authorList>
    </citation>
    <scope>NUCLEOTIDE SEQUENCE</scope>
    <source>
        <strain evidence="1">CGMCC 1.12777</strain>
    </source>
</reference>
<keyword evidence="2" id="KW-1185">Reference proteome</keyword>
<proteinExistence type="predicted"/>
<accession>A0A8J3EML3</accession>
<dbReference type="Proteomes" id="UP000656813">
    <property type="component" value="Unassembled WGS sequence"/>
</dbReference>
<comment type="caution">
    <text evidence="1">The sequence shown here is derived from an EMBL/GenBank/DDBJ whole genome shotgun (WGS) entry which is preliminary data.</text>
</comment>
<dbReference type="EMBL" id="BMFV01000025">
    <property type="protein sequence ID" value="GGH85066.1"/>
    <property type="molecule type" value="Genomic_DNA"/>
</dbReference>
<name>A0A8J3EML3_9BACL</name>
<evidence type="ECO:0000313" key="2">
    <source>
        <dbReference type="Proteomes" id="UP000656813"/>
    </source>
</evidence>
<reference evidence="1" key="2">
    <citation type="submission" date="2020-09" db="EMBL/GenBank/DDBJ databases">
        <authorList>
            <person name="Sun Q."/>
            <person name="Zhou Y."/>
        </authorList>
    </citation>
    <scope>NUCLEOTIDE SEQUENCE</scope>
    <source>
        <strain evidence="1">CGMCC 1.12777</strain>
    </source>
</reference>
<evidence type="ECO:0000313" key="1">
    <source>
        <dbReference type="EMBL" id="GGH85066.1"/>
    </source>
</evidence>
<organism evidence="1 2">
    <name type="scientific">Pullulanibacillus pueri</name>
    <dbReference type="NCBI Taxonomy" id="1437324"/>
    <lineage>
        <taxon>Bacteria</taxon>
        <taxon>Bacillati</taxon>
        <taxon>Bacillota</taxon>
        <taxon>Bacilli</taxon>
        <taxon>Bacillales</taxon>
        <taxon>Sporolactobacillaceae</taxon>
        <taxon>Pullulanibacillus</taxon>
    </lineage>
</organism>
<protein>
    <submittedName>
        <fullName evidence="1">Uncharacterized protein</fullName>
    </submittedName>
</protein>
<dbReference type="AlphaFoldDB" id="A0A8J3EML3"/>
<gene>
    <name evidence="1" type="ORF">GCM10007096_29590</name>
</gene>
<sequence>MSFVEAMKKGFYAKGSVKQGAEVEGVSFFNKRNDPKIHFGERRLEQKSFTHSKIRTLDLNERILLYS</sequence>